<gene>
    <name evidence="2" type="primary">BnaA05g10380D</name>
    <name evidence="2" type="ORF">GSBRNA2T00095210001</name>
</gene>
<organism evidence="2 3">
    <name type="scientific">Brassica napus</name>
    <name type="common">Rape</name>
    <dbReference type="NCBI Taxonomy" id="3708"/>
    <lineage>
        <taxon>Eukaryota</taxon>
        <taxon>Viridiplantae</taxon>
        <taxon>Streptophyta</taxon>
        <taxon>Embryophyta</taxon>
        <taxon>Tracheophyta</taxon>
        <taxon>Spermatophyta</taxon>
        <taxon>Magnoliopsida</taxon>
        <taxon>eudicotyledons</taxon>
        <taxon>Gunneridae</taxon>
        <taxon>Pentapetalae</taxon>
        <taxon>rosids</taxon>
        <taxon>malvids</taxon>
        <taxon>Brassicales</taxon>
        <taxon>Brassicaceae</taxon>
        <taxon>Brassiceae</taxon>
        <taxon>Brassica</taxon>
    </lineage>
</organism>
<dbReference type="AlphaFoldDB" id="A0A078FRM5"/>
<proteinExistence type="predicted"/>
<keyword evidence="3" id="KW-1185">Reference proteome</keyword>
<evidence type="ECO:0000256" key="1">
    <source>
        <dbReference type="SAM" id="SignalP"/>
    </source>
</evidence>
<evidence type="ECO:0000313" key="2">
    <source>
        <dbReference type="EMBL" id="CDY17150.1"/>
    </source>
</evidence>
<dbReference type="EMBL" id="LK032071">
    <property type="protein sequence ID" value="CDY17150.1"/>
    <property type="molecule type" value="Genomic_DNA"/>
</dbReference>
<feature type="signal peptide" evidence="1">
    <location>
        <begin position="1"/>
        <end position="16"/>
    </location>
</feature>
<dbReference type="PaxDb" id="3708-A0A078FRM5"/>
<keyword evidence="1" id="KW-0732">Signal</keyword>
<dbReference type="Proteomes" id="UP000028999">
    <property type="component" value="Unassembled WGS sequence"/>
</dbReference>
<dbReference type="Gramene" id="CDY17150">
    <property type="protein sequence ID" value="CDY17150"/>
    <property type="gene ID" value="GSBRNA2T00095210001"/>
</dbReference>
<feature type="chain" id="PRO_5001735190" evidence="1">
    <location>
        <begin position="17"/>
        <end position="85"/>
    </location>
</feature>
<evidence type="ECO:0000313" key="3">
    <source>
        <dbReference type="Proteomes" id="UP000028999"/>
    </source>
</evidence>
<reference evidence="2 3" key="1">
    <citation type="journal article" date="2014" name="Science">
        <title>Plant genetics. Early allopolyploid evolution in the post-Neolithic Brassica napus oilseed genome.</title>
        <authorList>
            <person name="Chalhoub B."/>
            <person name="Denoeud F."/>
            <person name="Liu S."/>
            <person name="Parkin I.A."/>
            <person name="Tang H."/>
            <person name="Wang X."/>
            <person name="Chiquet J."/>
            <person name="Belcram H."/>
            <person name="Tong C."/>
            <person name="Samans B."/>
            <person name="Correa M."/>
            <person name="Da Silva C."/>
            <person name="Just J."/>
            <person name="Falentin C."/>
            <person name="Koh C.S."/>
            <person name="Le Clainche I."/>
            <person name="Bernard M."/>
            <person name="Bento P."/>
            <person name="Noel B."/>
            <person name="Labadie K."/>
            <person name="Alberti A."/>
            <person name="Charles M."/>
            <person name="Arnaud D."/>
            <person name="Guo H."/>
            <person name="Daviaud C."/>
            <person name="Alamery S."/>
            <person name="Jabbari K."/>
            <person name="Zhao M."/>
            <person name="Edger P.P."/>
            <person name="Chelaifa H."/>
            <person name="Tack D."/>
            <person name="Lassalle G."/>
            <person name="Mestiri I."/>
            <person name="Schnel N."/>
            <person name="Le Paslier M.C."/>
            <person name="Fan G."/>
            <person name="Renault V."/>
            <person name="Bayer P.E."/>
            <person name="Golicz A.A."/>
            <person name="Manoli S."/>
            <person name="Lee T.H."/>
            <person name="Thi V.H."/>
            <person name="Chalabi S."/>
            <person name="Hu Q."/>
            <person name="Fan C."/>
            <person name="Tollenaere R."/>
            <person name="Lu Y."/>
            <person name="Battail C."/>
            <person name="Shen J."/>
            <person name="Sidebottom C.H."/>
            <person name="Wang X."/>
            <person name="Canaguier A."/>
            <person name="Chauveau A."/>
            <person name="Berard A."/>
            <person name="Deniot G."/>
            <person name="Guan M."/>
            <person name="Liu Z."/>
            <person name="Sun F."/>
            <person name="Lim Y.P."/>
            <person name="Lyons E."/>
            <person name="Town C.D."/>
            <person name="Bancroft I."/>
            <person name="Wang X."/>
            <person name="Meng J."/>
            <person name="Ma J."/>
            <person name="Pires J.C."/>
            <person name="King G.J."/>
            <person name="Brunel D."/>
            <person name="Delourme R."/>
            <person name="Renard M."/>
            <person name="Aury J.M."/>
            <person name="Adams K.L."/>
            <person name="Batley J."/>
            <person name="Snowdon R.J."/>
            <person name="Tost J."/>
            <person name="Edwards D."/>
            <person name="Zhou Y."/>
            <person name="Hua W."/>
            <person name="Sharpe A.G."/>
            <person name="Paterson A.H."/>
            <person name="Guan C."/>
            <person name="Wincker P."/>
        </authorList>
    </citation>
    <scope>NUCLEOTIDE SEQUENCE [LARGE SCALE GENOMIC DNA]</scope>
    <source>
        <strain evidence="3">cv. Darmor-bzh</strain>
    </source>
</reference>
<protein>
    <submittedName>
        <fullName evidence="2">BnaA05g10380D protein</fullName>
    </submittedName>
</protein>
<accession>A0A078FRM5</accession>
<sequence>MSIVGLILCFEPISLCISTTNTVYCLLQIQIYGYTGGRSIKIICKTILSLQAHIVPCYDCGSMHRAMQLNKVHYVMIGRHHCCKY</sequence>
<name>A0A078FRM5_BRANA</name>